<protein>
    <submittedName>
        <fullName evidence="1">Uncharacterized protein</fullName>
    </submittedName>
</protein>
<organism evidence="1 2">
    <name type="scientific">Trichonephila inaurata madagascariensis</name>
    <dbReference type="NCBI Taxonomy" id="2747483"/>
    <lineage>
        <taxon>Eukaryota</taxon>
        <taxon>Metazoa</taxon>
        <taxon>Ecdysozoa</taxon>
        <taxon>Arthropoda</taxon>
        <taxon>Chelicerata</taxon>
        <taxon>Arachnida</taxon>
        <taxon>Araneae</taxon>
        <taxon>Araneomorphae</taxon>
        <taxon>Entelegynae</taxon>
        <taxon>Araneoidea</taxon>
        <taxon>Nephilidae</taxon>
        <taxon>Trichonephila</taxon>
        <taxon>Trichonephila inaurata</taxon>
    </lineage>
</organism>
<proteinExistence type="predicted"/>
<dbReference type="EMBL" id="BMAV01027724">
    <property type="protein sequence ID" value="GFS61795.1"/>
    <property type="molecule type" value="Genomic_DNA"/>
</dbReference>
<sequence>MSGLPYIFASWNFGENQCGLTRTVILCGWDESETGVVERVKVISDCIHFSDANYQANQLVWFQQKLGICSQTYEQREAYVKDCEVYFNNSTIRSTPWADGTLGYVDLLGII</sequence>
<keyword evidence="2" id="KW-1185">Reference proteome</keyword>
<comment type="caution">
    <text evidence="1">The sequence shown here is derived from an EMBL/GenBank/DDBJ whole genome shotgun (WGS) entry which is preliminary data.</text>
</comment>
<accession>A0A8X6ML47</accession>
<evidence type="ECO:0000313" key="2">
    <source>
        <dbReference type="Proteomes" id="UP000886998"/>
    </source>
</evidence>
<reference evidence="1" key="1">
    <citation type="submission" date="2020-08" db="EMBL/GenBank/DDBJ databases">
        <title>Multicomponent nature underlies the extraordinary mechanical properties of spider dragline silk.</title>
        <authorList>
            <person name="Kono N."/>
            <person name="Nakamura H."/>
            <person name="Mori M."/>
            <person name="Yoshida Y."/>
            <person name="Ohtoshi R."/>
            <person name="Malay A.D."/>
            <person name="Moran D.A.P."/>
            <person name="Tomita M."/>
            <person name="Numata K."/>
            <person name="Arakawa K."/>
        </authorList>
    </citation>
    <scope>NUCLEOTIDE SEQUENCE</scope>
</reference>
<gene>
    <name evidence="1" type="ORF">TNIN_332981</name>
</gene>
<dbReference type="AlphaFoldDB" id="A0A8X6ML47"/>
<evidence type="ECO:0000313" key="1">
    <source>
        <dbReference type="EMBL" id="GFS61795.1"/>
    </source>
</evidence>
<dbReference type="Proteomes" id="UP000886998">
    <property type="component" value="Unassembled WGS sequence"/>
</dbReference>
<name>A0A8X6ML47_9ARAC</name>